<name>A0AB33K1J6_9ACTN</name>
<dbReference type="GO" id="GO:0005886">
    <property type="term" value="C:plasma membrane"/>
    <property type="evidence" value="ECO:0007669"/>
    <property type="project" value="UniProtKB-SubCell"/>
</dbReference>
<keyword evidence="4 6" id="KW-1133">Transmembrane helix</keyword>
<feature type="transmembrane region" description="Helical" evidence="6">
    <location>
        <begin position="252"/>
        <end position="276"/>
    </location>
</feature>
<sequence length="439" mass="44805">MTGLLGRVTRALPPGLFAVAVGTVTLGVASYVHLGIAGHALDRESLAEVSVLWTMAMSFGLGLFFPVEQELTRVIAARAATGQGALPVLRKATVLTGAVLLTVLVGLVVFSGQIADVFFHGDRTMVVALAAAFVGPAACYLTRGVLAGLGLFTAYGVQLGLDGVLRMVFSVTLMVAGVHSALAYSLVLAVSPVLAMLVSLPLTLRVAEPGPTIGWRELCSGLGLLTGSFLLAQFVANAAVLSIQVVAPTQAVLVGAFTAAMVLSRVPLFVFGALQASLMSGLSTAVATGDRVGFRRLLVRTCAMVSALGVLGGVPAVLLGPWIIHLAFNADRHALGAVDFLWLSVGTLAYLLATVVGQAVIARGHHRRQLLGWLLGTLALLAVTSLPGDPAVRVEAAYAIGPLVVLGVLLLALRGGGNTPGGRSGAAQVPIAADSIPAG</sequence>
<evidence type="ECO:0000256" key="5">
    <source>
        <dbReference type="ARBA" id="ARBA00023136"/>
    </source>
</evidence>
<dbReference type="EMBL" id="AP035881">
    <property type="protein sequence ID" value="BFP47504.1"/>
    <property type="molecule type" value="Genomic_DNA"/>
</dbReference>
<proteinExistence type="predicted"/>
<protein>
    <recommendedName>
        <fullName evidence="8">Polysaccharide biosynthesis protein</fullName>
    </recommendedName>
</protein>
<dbReference type="AlphaFoldDB" id="A0AB33K1J6"/>
<keyword evidence="5 6" id="KW-0472">Membrane</keyword>
<feature type="transmembrane region" description="Helical" evidence="6">
    <location>
        <begin position="12"/>
        <end position="34"/>
    </location>
</feature>
<evidence type="ECO:0000256" key="1">
    <source>
        <dbReference type="ARBA" id="ARBA00004651"/>
    </source>
</evidence>
<dbReference type="InterPro" id="IPR050833">
    <property type="entry name" value="Poly_Biosynth_Transport"/>
</dbReference>
<evidence type="ECO:0000256" key="3">
    <source>
        <dbReference type="ARBA" id="ARBA00022692"/>
    </source>
</evidence>
<feature type="transmembrane region" description="Helical" evidence="6">
    <location>
        <begin position="221"/>
        <end position="246"/>
    </location>
</feature>
<evidence type="ECO:0008006" key="8">
    <source>
        <dbReference type="Google" id="ProtNLM"/>
    </source>
</evidence>
<organism evidence="7">
    <name type="scientific">Kitasatospora sp. CMC57</name>
    <dbReference type="NCBI Taxonomy" id="3231513"/>
    <lineage>
        <taxon>Bacteria</taxon>
        <taxon>Bacillati</taxon>
        <taxon>Actinomycetota</taxon>
        <taxon>Actinomycetes</taxon>
        <taxon>Kitasatosporales</taxon>
        <taxon>Streptomycetaceae</taxon>
        <taxon>Kitasatospora</taxon>
    </lineage>
</organism>
<feature type="transmembrane region" description="Helical" evidence="6">
    <location>
        <begin position="167"/>
        <end position="200"/>
    </location>
</feature>
<keyword evidence="2" id="KW-1003">Cell membrane</keyword>
<feature type="transmembrane region" description="Helical" evidence="6">
    <location>
        <begin position="94"/>
        <end position="119"/>
    </location>
</feature>
<evidence type="ECO:0000256" key="6">
    <source>
        <dbReference type="SAM" id="Phobius"/>
    </source>
</evidence>
<feature type="transmembrane region" description="Helical" evidence="6">
    <location>
        <begin position="370"/>
        <end position="388"/>
    </location>
</feature>
<reference evidence="7" key="1">
    <citation type="submission" date="2024-07" db="EMBL/GenBank/DDBJ databases">
        <title>Complete genome sequences of cellulolytic bacteria, Kitasatospora sp. CMC57 and Streptomyces sp. CMC78, isolated from Japanese agricultural soil.</title>
        <authorList>
            <person name="Hashimoto T."/>
            <person name="Ito M."/>
            <person name="Iwamoto M."/>
            <person name="Fukahori D."/>
            <person name="Shoda T."/>
            <person name="Sakoda M."/>
            <person name="Morohoshi T."/>
            <person name="Mitsuboshi M."/>
            <person name="Nishizawa T."/>
        </authorList>
    </citation>
    <scope>NUCLEOTIDE SEQUENCE</scope>
    <source>
        <strain evidence="7">CMC57</strain>
    </source>
</reference>
<keyword evidence="3 6" id="KW-0812">Transmembrane</keyword>
<feature type="transmembrane region" description="Helical" evidence="6">
    <location>
        <begin position="394"/>
        <end position="413"/>
    </location>
</feature>
<feature type="transmembrane region" description="Helical" evidence="6">
    <location>
        <begin position="340"/>
        <end position="361"/>
    </location>
</feature>
<evidence type="ECO:0000313" key="7">
    <source>
        <dbReference type="EMBL" id="BFP47504.1"/>
    </source>
</evidence>
<dbReference type="PANTHER" id="PTHR30250">
    <property type="entry name" value="PST FAMILY PREDICTED COLANIC ACID TRANSPORTER"/>
    <property type="match status" value="1"/>
</dbReference>
<evidence type="ECO:0000256" key="4">
    <source>
        <dbReference type="ARBA" id="ARBA00022989"/>
    </source>
</evidence>
<evidence type="ECO:0000256" key="2">
    <source>
        <dbReference type="ARBA" id="ARBA00022475"/>
    </source>
</evidence>
<feature type="transmembrane region" description="Helical" evidence="6">
    <location>
        <begin position="126"/>
        <end position="155"/>
    </location>
</feature>
<dbReference type="PANTHER" id="PTHR30250:SF11">
    <property type="entry name" value="O-ANTIGEN TRANSPORTER-RELATED"/>
    <property type="match status" value="1"/>
</dbReference>
<feature type="transmembrane region" description="Helical" evidence="6">
    <location>
        <begin position="297"/>
        <end position="328"/>
    </location>
</feature>
<dbReference type="RefSeq" id="WP_407989850.1">
    <property type="nucleotide sequence ID" value="NZ_AP035881.2"/>
</dbReference>
<gene>
    <name evidence="7" type="ORF">KCMC57_38720</name>
</gene>
<comment type="subcellular location">
    <subcellularLocation>
        <location evidence="1">Cell membrane</location>
        <topology evidence="1">Multi-pass membrane protein</topology>
    </subcellularLocation>
</comment>
<accession>A0AB33K1J6</accession>
<feature type="transmembrane region" description="Helical" evidence="6">
    <location>
        <begin position="46"/>
        <end position="65"/>
    </location>
</feature>